<dbReference type="InterPro" id="IPR043147">
    <property type="entry name" value="Penicillin_amidase_A-knob"/>
</dbReference>
<dbReference type="PANTHER" id="PTHR34218:SF4">
    <property type="entry name" value="ACYL-HOMOSERINE LACTONE ACYLASE QUIP"/>
    <property type="match status" value="1"/>
</dbReference>
<dbReference type="Proteomes" id="UP000321805">
    <property type="component" value="Chromosome"/>
</dbReference>
<dbReference type="KEGG" id="bsol:FSW04_22090"/>
<dbReference type="SUPFAM" id="SSF56235">
    <property type="entry name" value="N-terminal nucleophile aminohydrolases (Ntn hydrolases)"/>
    <property type="match status" value="1"/>
</dbReference>
<keyword evidence="4" id="KW-0732">Signal</keyword>
<dbReference type="InterPro" id="IPR029055">
    <property type="entry name" value="Ntn_hydrolases_N"/>
</dbReference>
<dbReference type="Gene3D" id="1.10.439.10">
    <property type="entry name" value="Penicillin Amidohydrolase, domain 1"/>
    <property type="match status" value="1"/>
</dbReference>
<dbReference type="InterPro" id="IPR043146">
    <property type="entry name" value="Penicillin_amidase_N_B-knob"/>
</dbReference>
<dbReference type="Gene3D" id="3.60.20.10">
    <property type="entry name" value="Glutamine Phosphoribosylpyrophosphate, subunit 1, domain 1"/>
    <property type="match status" value="1"/>
</dbReference>
<dbReference type="RefSeq" id="WP_146922357.1">
    <property type="nucleotide sequence ID" value="NZ_CP042430.1"/>
</dbReference>
<proteinExistence type="inferred from homology"/>
<evidence type="ECO:0000256" key="4">
    <source>
        <dbReference type="SAM" id="SignalP"/>
    </source>
</evidence>
<dbReference type="Pfam" id="PF01804">
    <property type="entry name" value="Penicil_amidase"/>
    <property type="match status" value="1"/>
</dbReference>
<evidence type="ECO:0000256" key="2">
    <source>
        <dbReference type="ARBA" id="ARBA00022801"/>
    </source>
</evidence>
<gene>
    <name evidence="5" type="ORF">FSW04_22090</name>
</gene>
<evidence type="ECO:0000256" key="1">
    <source>
        <dbReference type="ARBA" id="ARBA00006586"/>
    </source>
</evidence>
<reference evidence="5 6" key="1">
    <citation type="journal article" date="2018" name="J. Microbiol.">
        <title>Baekduia soli gen. nov., sp. nov., a novel bacterium isolated from the soil of Baekdu Mountain and proposal of a novel family name, Baekduiaceae fam. nov.</title>
        <authorList>
            <person name="An D.S."/>
            <person name="Siddiqi M.Z."/>
            <person name="Kim K.H."/>
            <person name="Yu H.S."/>
            <person name="Im W.T."/>
        </authorList>
    </citation>
    <scope>NUCLEOTIDE SEQUENCE [LARGE SCALE GENOMIC DNA]</scope>
    <source>
        <strain evidence="5 6">BR7-21</strain>
    </source>
</reference>
<dbReference type="Gene3D" id="1.10.1400.10">
    <property type="match status" value="1"/>
</dbReference>
<evidence type="ECO:0000256" key="3">
    <source>
        <dbReference type="ARBA" id="ARBA00023145"/>
    </source>
</evidence>
<feature type="chain" id="PRO_5022692396" evidence="4">
    <location>
        <begin position="23"/>
        <end position="813"/>
    </location>
</feature>
<name>A0A5B8UBG6_9ACTN</name>
<dbReference type="GO" id="GO:0017000">
    <property type="term" value="P:antibiotic biosynthetic process"/>
    <property type="evidence" value="ECO:0007669"/>
    <property type="project" value="InterPro"/>
</dbReference>
<feature type="signal peptide" evidence="4">
    <location>
        <begin position="1"/>
        <end position="22"/>
    </location>
</feature>
<dbReference type="GO" id="GO:0016811">
    <property type="term" value="F:hydrolase activity, acting on carbon-nitrogen (but not peptide) bonds, in linear amides"/>
    <property type="evidence" value="ECO:0007669"/>
    <property type="project" value="InterPro"/>
</dbReference>
<evidence type="ECO:0000313" key="5">
    <source>
        <dbReference type="EMBL" id="QEC49992.1"/>
    </source>
</evidence>
<comment type="similarity">
    <text evidence="1">Belongs to the peptidase S45 family.</text>
</comment>
<dbReference type="OrthoDB" id="5240333at2"/>
<organism evidence="5 6">
    <name type="scientific">Baekduia soli</name>
    <dbReference type="NCBI Taxonomy" id="496014"/>
    <lineage>
        <taxon>Bacteria</taxon>
        <taxon>Bacillati</taxon>
        <taxon>Actinomycetota</taxon>
        <taxon>Thermoleophilia</taxon>
        <taxon>Solirubrobacterales</taxon>
        <taxon>Baekduiaceae</taxon>
        <taxon>Baekduia</taxon>
    </lineage>
</organism>
<accession>A0A5B8UBG6</accession>
<dbReference type="PANTHER" id="PTHR34218">
    <property type="entry name" value="PEPTIDASE S45 PENICILLIN AMIDASE"/>
    <property type="match status" value="1"/>
</dbReference>
<keyword evidence="6" id="KW-1185">Reference proteome</keyword>
<dbReference type="InterPro" id="IPR002692">
    <property type="entry name" value="S45"/>
</dbReference>
<dbReference type="EMBL" id="CP042430">
    <property type="protein sequence ID" value="QEC49992.1"/>
    <property type="molecule type" value="Genomic_DNA"/>
</dbReference>
<evidence type="ECO:0000313" key="6">
    <source>
        <dbReference type="Proteomes" id="UP000321805"/>
    </source>
</evidence>
<dbReference type="InterPro" id="IPR023343">
    <property type="entry name" value="Penicillin_amidase_dom1"/>
</dbReference>
<dbReference type="AlphaFoldDB" id="A0A5B8UBG6"/>
<sequence length="813" mass="86845">MSRPIALLACAMSLALVSTAAAADYAGTALNIIPSGQYGSVPAPAGADQQAQMYAGLTPLYDQVTPDDLTKYYKSEKLTASDSCPCKRESVPRKGVSITRDRFNVPHITATSRDNLTWATGWVLEEDRSLLLSIGRYPARLAAIDAPNTDAFGLVTGVKPVVPSKQVERIIGRQTGVLKKTSDGRALLHDVDVYVQGINARLKAEKSKEKPFTRIDIYAVNALVGQIFGQGGGDEVRRAELLSGLEKRLGAADGRSLFNDLSEHNDAEAPNTTDRSFPFLPVPAKATGNRVVDDGSFVPATGANTLAGAARAAAARIPGPEHMSNFLLVGANRSATGHPIFVAGPQIGYFYPGLTLEMDLKAPGFQARGASAPGFPGNILIGRGQDNAWTLTSAGSDNIDNYVETLCGGSTRRYRYKGRCRTMGTVNAGTVAGKAFRYRTTVHGPVIGYATSNGAKVAITRKRSSYGQDILFQLPFRDMTLNRVHNAKQFVRSFEKSPFTFNAGYADDRDIAFYSAGRLPLRGAGVDPRLPTNGDGRHEWRGYLADAAHAQAINAPDGTLVNWNNRPAAGWGAADDNWEYGAVHRVQMLDAGLARTDKQTPATVVSAMNRAATTDLRVEQVLGVVEDVLRTGPAPSAQDERMLQLIDAWRAAGPAWLDRDGDGKVDDAAAPIVQSLYPKIADAVMSGALGPQNAQFTALVGTNADPGSDFTGGRMGYVVKDLRTLLGQPVRSPFSTRFCGAGNLDACRDALWGAVSAAGAELTAAQGTATPDDWRIDEPIIRFRPLGTPTIPYTNRPSGIQQVLSFTGHRPAK</sequence>
<keyword evidence="2" id="KW-0378">Hydrolase</keyword>
<dbReference type="Gene3D" id="2.30.120.10">
    <property type="match status" value="1"/>
</dbReference>
<keyword evidence="3" id="KW-0865">Zymogen</keyword>
<protein>
    <submittedName>
        <fullName evidence="5">Penicillin acylase family protein</fullName>
    </submittedName>
</protein>